<keyword evidence="6 16" id="KW-0813">Transport</keyword>
<dbReference type="GO" id="GO:0015081">
    <property type="term" value="F:sodium ion transmembrane transporter activity"/>
    <property type="evidence" value="ECO:0007669"/>
    <property type="project" value="UniProtKB-UniRule"/>
</dbReference>
<keyword evidence="13 16" id="KW-0472">Membrane</keyword>
<evidence type="ECO:0000256" key="17">
    <source>
        <dbReference type="RuleBase" id="RU004278"/>
    </source>
</evidence>
<dbReference type="Pfam" id="PF04277">
    <property type="entry name" value="OAD_gamma"/>
    <property type="match status" value="1"/>
</dbReference>
<comment type="function">
    <text evidence="2 16 17">Catalyzes the decarboxylation of oxaloacetate coupled to Na(+) translocation.</text>
</comment>
<dbReference type="Proteomes" id="UP000198672">
    <property type="component" value="Unassembled WGS sequence"/>
</dbReference>
<protein>
    <recommendedName>
        <fullName evidence="16">Probable oxaloacetate decarboxylase gamma chain</fullName>
        <ecNumber evidence="16">7.2.4.2</ecNumber>
    </recommendedName>
</protein>
<proteinExistence type="inferred from homology"/>
<dbReference type="OrthoDB" id="5772594at2"/>
<evidence type="ECO:0000313" key="19">
    <source>
        <dbReference type="Proteomes" id="UP000198672"/>
    </source>
</evidence>
<dbReference type="GO" id="GO:0008948">
    <property type="term" value="F:oxaloacetate decarboxylase activity"/>
    <property type="evidence" value="ECO:0007669"/>
    <property type="project" value="UniProtKB-UniRule"/>
</dbReference>
<dbReference type="GO" id="GO:0036376">
    <property type="term" value="P:sodium ion export across plasma membrane"/>
    <property type="evidence" value="ECO:0007669"/>
    <property type="project" value="InterPro"/>
</dbReference>
<dbReference type="AlphaFoldDB" id="A0A1H3HSE9"/>
<reference evidence="19" key="1">
    <citation type="submission" date="2016-10" db="EMBL/GenBank/DDBJ databases">
        <authorList>
            <person name="Varghese N."/>
            <person name="Submissions S."/>
        </authorList>
    </citation>
    <scope>NUCLEOTIDE SEQUENCE [LARGE SCALE GENOMIC DNA]</scope>
    <source>
        <strain evidence="19">DSM 173</strain>
    </source>
</reference>
<evidence type="ECO:0000256" key="3">
    <source>
        <dbReference type="ARBA" id="ARBA00004162"/>
    </source>
</evidence>
<dbReference type="InterPro" id="IPR023424">
    <property type="entry name" value="OadG"/>
</dbReference>
<evidence type="ECO:0000256" key="12">
    <source>
        <dbReference type="ARBA" id="ARBA00023065"/>
    </source>
</evidence>
<sequence length="80" mass="8577">MTDSTLLLESVMLMLIGMGIVFSFLLLLVGIVRLMSVLLQRFVPVIPAPQSPASAPLTSAIADDLIAVIAAAIARYRSRH</sequence>
<evidence type="ECO:0000256" key="2">
    <source>
        <dbReference type="ARBA" id="ARBA00003002"/>
    </source>
</evidence>
<dbReference type="GO" id="GO:0015451">
    <property type="term" value="F:decarboxylation-driven active transmembrane transporter activity"/>
    <property type="evidence" value="ECO:0007669"/>
    <property type="project" value="UniProtKB-EC"/>
</dbReference>
<dbReference type="HAMAP" id="MF_00404">
    <property type="entry name" value="OadG"/>
    <property type="match status" value="1"/>
</dbReference>
<dbReference type="NCBIfam" id="TIGR01195">
    <property type="entry name" value="oadG_fam"/>
    <property type="match status" value="1"/>
</dbReference>
<comment type="catalytic activity">
    <reaction evidence="15 16 17">
        <text>oxaloacetate + 2 Na(+)(in) + H(+) = pyruvate + 2 Na(+)(out) + CO2</text>
        <dbReference type="Rhea" id="RHEA:57724"/>
        <dbReference type="ChEBI" id="CHEBI:15361"/>
        <dbReference type="ChEBI" id="CHEBI:15378"/>
        <dbReference type="ChEBI" id="CHEBI:16452"/>
        <dbReference type="ChEBI" id="CHEBI:16526"/>
        <dbReference type="ChEBI" id="CHEBI:29101"/>
        <dbReference type="EC" id="7.2.4.2"/>
    </reaction>
</comment>
<comment type="cofactor">
    <cofactor evidence="1 16 17">
        <name>Na(+)</name>
        <dbReference type="ChEBI" id="CHEBI:29101"/>
    </cofactor>
</comment>
<evidence type="ECO:0000256" key="6">
    <source>
        <dbReference type="ARBA" id="ARBA00022448"/>
    </source>
</evidence>
<evidence type="ECO:0000256" key="8">
    <source>
        <dbReference type="ARBA" id="ARBA00022692"/>
    </source>
</evidence>
<dbReference type="EC" id="7.2.4.2" evidence="16"/>
<evidence type="ECO:0000313" key="18">
    <source>
        <dbReference type="EMBL" id="SDY18350.1"/>
    </source>
</evidence>
<dbReference type="InterPro" id="IPR005899">
    <property type="entry name" value="Na_pump_deCOase"/>
</dbReference>
<comment type="subcellular location">
    <subcellularLocation>
        <location evidence="3 16 17">Cell membrane</location>
        <topology evidence="3 16 17">Single-pass membrane protein</topology>
    </subcellularLocation>
</comment>
<comment type="subunit">
    <text evidence="5 16">Heterotrimer of an alpha, a beta and a gamma subunit.</text>
</comment>
<accession>A0A1H3HSE9</accession>
<gene>
    <name evidence="16" type="primary">oadG</name>
    <name evidence="18" type="ORF">SAMN05421644_13624</name>
</gene>
<dbReference type="GO" id="GO:0005886">
    <property type="term" value="C:plasma membrane"/>
    <property type="evidence" value="ECO:0007669"/>
    <property type="project" value="UniProtKB-SubCell"/>
</dbReference>
<dbReference type="EMBL" id="FNOW01000036">
    <property type="protein sequence ID" value="SDY18350.1"/>
    <property type="molecule type" value="Genomic_DNA"/>
</dbReference>
<keyword evidence="19" id="KW-1185">Reference proteome</keyword>
<dbReference type="RefSeq" id="WP_091334541.1">
    <property type="nucleotide sequence ID" value="NZ_FNOW01000036.1"/>
</dbReference>
<dbReference type="STRING" id="61595.SAMN05421644_13624"/>
<keyword evidence="10 16" id="KW-1133">Transmembrane helix</keyword>
<evidence type="ECO:0000256" key="15">
    <source>
        <dbReference type="ARBA" id="ARBA00048176"/>
    </source>
</evidence>
<evidence type="ECO:0000256" key="5">
    <source>
        <dbReference type="ARBA" id="ARBA00011869"/>
    </source>
</evidence>
<evidence type="ECO:0000256" key="16">
    <source>
        <dbReference type="HAMAP-Rule" id="MF_00404"/>
    </source>
</evidence>
<evidence type="ECO:0000256" key="14">
    <source>
        <dbReference type="ARBA" id="ARBA00023201"/>
    </source>
</evidence>
<evidence type="ECO:0000256" key="9">
    <source>
        <dbReference type="ARBA" id="ARBA00022967"/>
    </source>
</evidence>
<evidence type="ECO:0000256" key="13">
    <source>
        <dbReference type="ARBA" id="ARBA00023136"/>
    </source>
</evidence>
<keyword evidence="14 16" id="KW-0739">Sodium transport</keyword>
<comment type="similarity">
    <text evidence="4 16 17">Belongs to the OadG family.</text>
</comment>
<evidence type="ECO:0000256" key="7">
    <source>
        <dbReference type="ARBA" id="ARBA00022475"/>
    </source>
</evidence>
<organism evidence="18 19">
    <name type="scientific">Allochromatium warmingii</name>
    <name type="common">Chromatium warmingii</name>
    <dbReference type="NCBI Taxonomy" id="61595"/>
    <lineage>
        <taxon>Bacteria</taxon>
        <taxon>Pseudomonadati</taxon>
        <taxon>Pseudomonadota</taxon>
        <taxon>Gammaproteobacteria</taxon>
        <taxon>Chromatiales</taxon>
        <taxon>Chromatiaceae</taxon>
        <taxon>Allochromatium</taxon>
    </lineage>
</organism>
<feature type="transmembrane region" description="Helical" evidence="16 17">
    <location>
        <begin position="12"/>
        <end position="35"/>
    </location>
</feature>
<evidence type="ECO:0000256" key="4">
    <source>
        <dbReference type="ARBA" id="ARBA00005844"/>
    </source>
</evidence>
<evidence type="ECO:0000256" key="11">
    <source>
        <dbReference type="ARBA" id="ARBA00023053"/>
    </source>
</evidence>
<name>A0A1H3HSE9_ALLWA</name>
<keyword evidence="11 16" id="KW-0915">Sodium</keyword>
<keyword evidence="9 16" id="KW-1278">Translocase</keyword>
<evidence type="ECO:0000256" key="1">
    <source>
        <dbReference type="ARBA" id="ARBA00001959"/>
    </source>
</evidence>
<evidence type="ECO:0000256" key="10">
    <source>
        <dbReference type="ARBA" id="ARBA00022989"/>
    </source>
</evidence>
<keyword evidence="7 16" id="KW-1003">Cell membrane</keyword>
<keyword evidence="8 16" id="KW-0812">Transmembrane</keyword>
<keyword evidence="12 16" id="KW-0406">Ion transport</keyword>